<feature type="transmembrane region" description="Helical" evidence="4">
    <location>
        <begin position="105"/>
        <end position="125"/>
    </location>
</feature>
<dbReference type="PROSITE" id="PS50850">
    <property type="entry name" value="MFS"/>
    <property type="match status" value="1"/>
</dbReference>
<dbReference type="RefSeq" id="WP_207691432.1">
    <property type="nucleotide sequence ID" value="NZ_CP061799.1"/>
</dbReference>
<dbReference type="PANTHER" id="PTHR43129:SF1">
    <property type="entry name" value="FOSMIDOMYCIN RESISTANCE PROTEIN"/>
    <property type="match status" value="1"/>
</dbReference>
<reference evidence="6" key="1">
    <citation type="journal article" date="2021" name="Microb. Physiol.">
        <title>Proteogenomic Insights into the Physiology of Marine, Sulfate-Reducing, Filamentous Desulfonema limicola and Desulfonema magnum.</title>
        <authorList>
            <person name="Schnaars V."/>
            <person name="Wohlbrand L."/>
            <person name="Scheve S."/>
            <person name="Hinrichs C."/>
            <person name="Reinhardt R."/>
            <person name="Rabus R."/>
        </authorList>
    </citation>
    <scope>NUCLEOTIDE SEQUENCE</scope>
    <source>
        <strain evidence="6">5ac10</strain>
    </source>
</reference>
<dbReference type="PANTHER" id="PTHR43129">
    <property type="entry name" value="FOSMIDOMYCIN RESISTANCE PROTEIN"/>
    <property type="match status" value="1"/>
</dbReference>
<evidence type="ECO:0000259" key="5">
    <source>
        <dbReference type="PROSITE" id="PS50850"/>
    </source>
</evidence>
<dbReference type="CDD" id="cd17478">
    <property type="entry name" value="MFS_FsR"/>
    <property type="match status" value="1"/>
</dbReference>
<dbReference type="Gene3D" id="1.20.1250.20">
    <property type="entry name" value="MFS general substrate transporter like domains"/>
    <property type="match status" value="2"/>
</dbReference>
<feature type="transmembrane region" description="Helical" evidence="4">
    <location>
        <begin position="332"/>
        <end position="352"/>
    </location>
</feature>
<proteinExistence type="predicted"/>
<feature type="transmembrane region" description="Helical" evidence="4">
    <location>
        <begin position="137"/>
        <end position="158"/>
    </location>
</feature>
<dbReference type="InterPro" id="IPR036259">
    <property type="entry name" value="MFS_trans_sf"/>
</dbReference>
<gene>
    <name evidence="6" type="ORF">dnl_19880</name>
</gene>
<feature type="transmembrane region" description="Helical" evidence="4">
    <location>
        <begin position="12"/>
        <end position="37"/>
    </location>
</feature>
<evidence type="ECO:0000256" key="4">
    <source>
        <dbReference type="SAM" id="Phobius"/>
    </source>
</evidence>
<accession>A0A975B6S5</accession>
<dbReference type="InterPro" id="IPR020846">
    <property type="entry name" value="MFS_dom"/>
</dbReference>
<evidence type="ECO:0000313" key="7">
    <source>
        <dbReference type="Proteomes" id="UP000663720"/>
    </source>
</evidence>
<dbReference type="AlphaFoldDB" id="A0A975B6S5"/>
<feature type="transmembrane region" description="Helical" evidence="4">
    <location>
        <begin position="276"/>
        <end position="294"/>
    </location>
</feature>
<dbReference type="Pfam" id="PF07690">
    <property type="entry name" value="MFS_1"/>
    <property type="match status" value="1"/>
</dbReference>
<feature type="transmembrane region" description="Helical" evidence="4">
    <location>
        <begin position="243"/>
        <end position="264"/>
    </location>
</feature>
<dbReference type="InterPro" id="IPR011701">
    <property type="entry name" value="MFS"/>
</dbReference>
<evidence type="ECO:0000256" key="3">
    <source>
        <dbReference type="ARBA" id="ARBA00023136"/>
    </source>
</evidence>
<dbReference type="GO" id="GO:0005886">
    <property type="term" value="C:plasma membrane"/>
    <property type="evidence" value="ECO:0007669"/>
    <property type="project" value="TreeGrafter"/>
</dbReference>
<evidence type="ECO:0000256" key="2">
    <source>
        <dbReference type="ARBA" id="ARBA00022989"/>
    </source>
</evidence>
<feature type="transmembrane region" description="Helical" evidence="4">
    <location>
        <begin position="204"/>
        <end position="223"/>
    </location>
</feature>
<keyword evidence="2 4" id="KW-1133">Transmembrane helix</keyword>
<feature type="transmembrane region" description="Helical" evidence="4">
    <location>
        <begin position="164"/>
        <end position="183"/>
    </location>
</feature>
<evidence type="ECO:0000313" key="6">
    <source>
        <dbReference type="EMBL" id="QTA79712.1"/>
    </source>
</evidence>
<protein>
    <submittedName>
        <fullName evidence="6">Major facilitator superfamily domain-containing protein</fullName>
    </submittedName>
</protein>
<dbReference type="EMBL" id="CP061799">
    <property type="protein sequence ID" value="QTA79712.1"/>
    <property type="molecule type" value="Genomic_DNA"/>
</dbReference>
<feature type="transmembrane region" description="Helical" evidence="4">
    <location>
        <begin position="43"/>
        <end position="65"/>
    </location>
</feature>
<keyword evidence="1 4" id="KW-0812">Transmembrane</keyword>
<feature type="transmembrane region" description="Helical" evidence="4">
    <location>
        <begin position="77"/>
        <end position="99"/>
    </location>
</feature>
<evidence type="ECO:0000256" key="1">
    <source>
        <dbReference type="ARBA" id="ARBA00022692"/>
    </source>
</evidence>
<dbReference type="GO" id="GO:0022857">
    <property type="term" value="F:transmembrane transporter activity"/>
    <property type="evidence" value="ECO:0007669"/>
    <property type="project" value="InterPro"/>
</dbReference>
<organism evidence="6 7">
    <name type="scientific">Desulfonema limicola</name>
    <dbReference type="NCBI Taxonomy" id="45656"/>
    <lineage>
        <taxon>Bacteria</taxon>
        <taxon>Pseudomonadati</taxon>
        <taxon>Thermodesulfobacteriota</taxon>
        <taxon>Desulfobacteria</taxon>
        <taxon>Desulfobacterales</taxon>
        <taxon>Desulfococcaceae</taxon>
        <taxon>Desulfonema</taxon>
    </lineage>
</organism>
<keyword evidence="7" id="KW-1185">Reference proteome</keyword>
<name>A0A975B6S5_9BACT</name>
<dbReference type="Proteomes" id="UP000663720">
    <property type="component" value="Chromosome"/>
</dbReference>
<keyword evidence="3 4" id="KW-0472">Membrane</keyword>
<feature type="domain" description="Major facilitator superfamily (MFS) profile" evidence="5">
    <location>
        <begin position="11"/>
        <end position="385"/>
    </location>
</feature>
<feature type="transmembrane region" description="Helical" evidence="4">
    <location>
        <begin position="358"/>
        <end position="381"/>
    </location>
</feature>
<sequence>MKQHVKANVKVLFALTLVHFTGDFYSSFTSPLFPLFVEKMGLSLTQVGAIAGINRLLAFIVQPPVGYLADRYQSRHFIFTGMLLPVIFIPLSGICTGFWTLLFATMLGSIGSAMFHPSVTGMIPVYSGSNSGFSMSIFNTGGTLAFGIGPLFITWYAGRFGLELVPVTMILGLSTAVYLYYAVPVPQPEGMNNLGFFKTIKENLGSAWKFIILIWAVMFLRAVVGQSFLTFMPVFYVEKGFSIVSAGIIFSLFTIAGTVSGLTAGLISDKIGIKPVFIFTHIIMTPILLLFLKLEGNWTYLGSILAGAAVLASLPLGVVMAQKLAPKGRSMVASLMMGFAYGLGGFAAPLVGKFADMYSIQAVLTGISFVPLITLPIIYFFPNVKGS</sequence>
<dbReference type="KEGG" id="dli:dnl_19880"/>
<dbReference type="SUPFAM" id="SSF103473">
    <property type="entry name" value="MFS general substrate transporter"/>
    <property type="match status" value="1"/>
</dbReference>
<feature type="transmembrane region" description="Helical" evidence="4">
    <location>
        <begin position="300"/>
        <end position="320"/>
    </location>
</feature>